<feature type="non-terminal residue" evidence="1">
    <location>
        <position position="56"/>
    </location>
</feature>
<dbReference type="AlphaFoldDB" id="X1LY98"/>
<gene>
    <name evidence="1" type="ORF">S03H2_71056</name>
</gene>
<reference evidence="1" key="1">
    <citation type="journal article" date="2014" name="Front. Microbiol.">
        <title>High frequency of phylogenetically diverse reductive dehalogenase-homologous genes in deep subseafloor sedimentary metagenomes.</title>
        <authorList>
            <person name="Kawai M."/>
            <person name="Futagami T."/>
            <person name="Toyoda A."/>
            <person name="Takaki Y."/>
            <person name="Nishi S."/>
            <person name="Hori S."/>
            <person name="Arai W."/>
            <person name="Tsubouchi T."/>
            <person name="Morono Y."/>
            <person name="Uchiyama I."/>
            <person name="Ito T."/>
            <person name="Fujiyama A."/>
            <person name="Inagaki F."/>
            <person name="Takami H."/>
        </authorList>
    </citation>
    <scope>NUCLEOTIDE SEQUENCE</scope>
    <source>
        <strain evidence="1">Expedition CK06-06</strain>
    </source>
</reference>
<organism evidence="1">
    <name type="scientific">marine sediment metagenome</name>
    <dbReference type="NCBI Taxonomy" id="412755"/>
    <lineage>
        <taxon>unclassified sequences</taxon>
        <taxon>metagenomes</taxon>
        <taxon>ecological metagenomes</taxon>
    </lineage>
</organism>
<comment type="caution">
    <text evidence="1">The sequence shown here is derived from an EMBL/GenBank/DDBJ whole genome shotgun (WGS) entry which is preliminary data.</text>
</comment>
<name>X1LY98_9ZZZZ</name>
<sequence length="56" mass="6637">MLEIFIVKADAPFFDIVVEDWMEYMDTAGEKSELGFYNFLFHTKKKTWAQARNEIA</sequence>
<protein>
    <submittedName>
        <fullName evidence="1">Uncharacterized protein</fullName>
    </submittedName>
</protein>
<accession>X1LY98</accession>
<dbReference type="EMBL" id="BARU01047411">
    <property type="protein sequence ID" value="GAH99093.1"/>
    <property type="molecule type" value="Genomic_DNA"/>
</dbReference>
<proteinExistence type="predicted"/>
<evidence type="ECO:0000313" key="1">
    <source>
        <dbReference type="EMBL" id="GAH99093.1"/>
    </source>
</evidence>